<evidence type="ECO:0000313" key="1">
    <source>
        <dbReference type="EMBL" id="QWZ09940.1"/>
    </source>
</evidence>
<gene>
    <name evidence="1" type="ORF">KRR39_09535</name>
</gene>
<proteinExistence type="predicted"/>
<dbReference type="AlphaFoldDB" id="A0A975T1K8"/>
<dbReference type="Proteomes" id="UP000683575">
    <property type="component" value="Chromosome"/>
</dbReference>
<organism evidence="1 2">
    <name type="scientific">Nocardioides panacis</name>
    <dbReference type="NCBI Taxonomy" id="2849501"/>
    <lineage>
        <taxon>Bacteria</taxon>
        <taxon>Bacillati</taxon>
        <taxon>Actinomycetota</taxon>
        <taxon>Actinomycetes</taxon>
        <taxon>Propionibacteriales</taxon>
        <taxon>Nocardioidaceae</taxon>
        <taxon>Nocardioides</taxon>
    </lineage>
</organism>
<evidence type="ECO:0000313" key="2">
    <source>
        <dbReference type="Proteomes" id="UP000683575"/>
    </source>
</evidence>
<dbReference type="EMBL" id="CP077062">
    <property type="protein sequence ID" value="QWZ09940.1"/>
    <property type="molecule type" value="Genomic_DNA"/>
</dbReference>
<reference evidence="1" key="1">
    <citation type="submission" date="2021-06" db="EMBL/GenBank/DDBJ databases">
        <title>Complete genome sequence of Nocardioides sp. G188.</title>
        <authorList>
            <person name="Im W.-T."/>
        </authorList>
    </citation>
    <scope>NUCLEOTIDE SEQUENCE</scope>
    <source>
        <strain evidence="1">G188</strain>
    </source>
</reference>
<dbReference type="RefSeq" id="WP_216941786.1">
    <property type="nucleotide sequence ID" value="NZ_CP077062.1"/>
</dbReference>
<dbReference type="KEGG" id="nps:KRR39_09535"/>
<keyword evidence="2" id="KW-1185">Reference proteome</keyword>
<sequence>MGVRIRTIARLVVLAALVAGAGILVGRATVDTHDAHQRGYRAGLYDGYFDGLPVGEAQGRREGRALQAGSSLPAPDRHVATDAFSAGYAAGADDVFAGYDGGWALSTPYVVTVRRGLGGITYRIASRAPVESGVSYFLCPTGHRLCQRPRP</sequence>
<protein>
    <submittedName>
        <fullName evidence="1">Uncharacterized protein</fullName>
    </submittedName>
</protein>
<name>A0A975T1K8_9ACTN</name>
<accession>A0A975T1K8</accession>